<sequence length="983" mass="109725">MTRESTLRTVAPDELPGLLAGLDAEETIGLALIGPRVWRVLLDYWPKGLQGHLVFQLTGNLSGLPRELWRLGRLQALALWSLGLQDADAAAIAERLGHLTSLDLRGNQVGETGVWAIAERLGQLTSLDLGSNRVGQRGARAIGERLGQLTSLNLSVNKVGDVGARVVAERLGQLCSLDLGQNQVSDLSARVIAERLGGLTSLDLWDNPVGDVGARVIAERLGRLVRLRLSATDLGDEAVAAVGQHLSRLDILDLRLNARIKTIAPLAHLPLSRLNLAGTGVTDLSPLKGLALSGLQVKWSDSMWEGPGIYVKDCPLTHPSPEVVQQGPEAVLNYFREIEAQGTDRLFEAKLLIVGEGGAGKTSLLRRLFLPEMDLPAEDETTRGIAIHRHEFPIADGRSFRLNAWDFGGQQIYHATHQFFLTRRSLYVLVDDTRSDHHSIHDEGFKFWLEVVETLSEASPLLIFQNEKAGRSKQIDEAGIKGRFPNVQEVHRGNLEHPGTADGLLQAVEYFARRLPHIGEDVPAKWVAIRRDLEELAQFRPYISLDEYLALYGRHLTVDREKALMLSQYLHDLGVFLHFREPRELRRTVFLQNQWVTDAVFRILDDEQVKARRGRFTLADCDRLWSDHGYADKDLELRALMARFELCYRLPDADPETWLAPQHLSPSKPPELSDWARTGDLMLTYRYAFLPRGLVSRLIVRMHRFVRQPDLCWSRGALFEHDGTAVLVETTARGNEIALRGRGPEHKALLCVIASDLDALNDSFPGLKAKVGKWVPCGCRTCAGLTEPAMFAQKELIERKARGKRTIECPKPPDYADVEVLALLDGLEPARWPEWAREPAAPDAPFAVAVSFPGEHRGLVLEVVERLAAVLGRHRVFYDAWYEARLLGSGGDLKLQECYQQAELVVPFFSKHYAKPWCALEWETIRGILLTRRADDAVIPVHLDDTAIPGWPAVGFGIKPKGRTAEQIAGLILEAYRLRHPDR</sequence>
<feature type="domain" description="TIR" evidence="4">
    <location>
        <begin position="848"/>
        <end position="949"/>
    </location>
</feature>
<evidence type="ECO:0000259" key="5">
    <source>
        <dbReference type="Pfam" id="PF16095"/>
    </source>
</evidence>
<dbReference type="Pfam" id="PF13676">
    <property type="entry name" value="TIR_2"/>
    <property type="match status" value="1"/>
</dbReference>
<feature type="domain" description="C-terminal of Roc COR-B" evidence="6">
    <location>
        <begin position="681"/>
        <end position="825"/>
    </location>
</feature>
<evidence type="ECO:0000313" key="7">
    <source>
        <dbReference type="EMBL" id="AUB79786.1"/>
    </source>
</evidence>
<dbReference type="Gene3D" id="1.10.10.2200">
    <property type="match status" value="1"/>
</dbReference>
<dbReference type="SUPFAM" id="SSF52047">
    <property type="entry name" value="RNI-like"/>
    <property type="match status" value="1"/>
</dbReference>
<dbReference type="AlphaFoldDB" id="A0A2K8U2H3"/>
<evidence type="ECO:0008006" key="9">
    <source>
        <dbReference type="Google" id="ProtNLM"/>
    </source>
</evidence>
<evidence type="ECO:0000256" key="3">
    <source>
        <dbReference type="ARBA" id="ARBA00022737"/>
    </source>
</evidence>
<dbReference type="Proteomes" id="UP000232638">
    <property type="component" value="Chromosome"/>
</dbReference>
<dbReference type="Gene3D" id="3.30.310.200">
    <property type="match status" value="1"/>
</dbReference>
<dbReference type="Gene3D" id="3.40.50.10140">
    <property type="entry name" value="Toll/interleukin-1 receptor homology (TIR) domain"/>
    <property type="match status" value="1"/>
</dbReference>
<dbReference type="RefSeq" id="WP_100917604.1">
    <property type="nucleotide sequence ID" value="NZ_CP020370.1"/>
</dbReference>
<keyword evidence="3" id="KW-0677">Repeat</keyword>
<dbReference type="Gene3D" id="1.10.10.10">
    <property type="entry name" value="Winged helix-like DNA-binding domain superfamily/Winged helix DNA-binding domain"/>
    <property type="match status" value="1"/>
</dbReference>
<name>A0A2K8U2H3_9GAMM</name>
<organism evidence="7 8">
    <name type="scientific">Candidatus Thiodictyon syntrophicum</name>
    <dbReference type="NCBI Taxonomy" id="1166950"/>
    <lineage>
        <taxon>Bacteria</taxon>
        <taxon>Pseudomonadati</taxon>
        <taxon>Pseudomonadota</taxon>
        <taxon>Gammaproteobacteria</taxon>
        <taxon>Chromatiales</taxon>
        <taxon>Chromatiaceae</taxon>
        <taxon>Thiodictyon</taxon>
    </lineage>
</organism>
<proteinExistence type="predicted"/>
<dbReference type="SMART" id="SM00368">
    <property type="entry name" value="LRR_RI"/>
    <property type="match status" value="5"/>
</dbReference>
<dbReference type="GO" id="GO:0005829">
    <property type="term" value="C:cytosol"/>
    <property type="evidence" value="ECO:0007669"/>
    <property type="project" value="TreeGrafter"/>
</dbReference>
<dbReference type="InterPro" id="IPR027417">
    <property type="entry name" value="P-loop_NTPase"/>
</dbReference>
<dbReference type="PROSITE" id="PS51450">
    <property type="entry name" value="LRR"/>
    <property type="match status" value="1"/>
</dbReference>
<dbReference type="Pfam" id="PF08477">
    <property type="entry name" value="Roc"/>
    <property type="match status" value="1"/>
</dbReference>
<dbReference type="GO" id="GO:0048471">
    <property type="term" value="C:perinuclear region of cytoplasm"/>
    <property type="evidence" value="ECO:0007669"/>
    <property type="project" value="TreeGrafter"/>
</dbReference>
<dbReference type="Gene3D" id="3.80.10.10">
    <property type="entry name" value="Ribonuclease Inhibitor"/>
    <property type="match status" value="2"/>
</dbReference>
<dbReference type="KEGG" id="tsy:THSYN_01630"/>
<dbReference type="InterPro" id="IPR035897">
    <property type="entry name" value="Toll_tir_struct_dom_sf"/>
</dbReference>
<gene>
    <name evidence="7" type="ORF">THSYN_01630</name>
</gene>
<keyword evidence="2" id="KW-0433">Leucine-rich repeat</keyword>
<protein>
    <recommendedName>
        <fullName evidence="9">TIR domain-containing protein</fullName>
    </recommendedName>
</protein>
<evidence type="ECO:0000256" key="2">
    <source>
        <dbReference type="ARBA" id="ARBA00022614"/>
    </source>
</evidence>
<evidence type="ECO:0000313" key="8">
    <source>
        <dbReference type="Proteomes" id="UP000232638"/>
    </source>
</evidence>
<dbReference type="SUPFAM" id="SSF52200">
    <property type="entry name" value="Toll/Interleukin receptor TIR domain"/>
    <property type="match status" value="1"/>
</dbReference>
<evidence type="ECO:0000256" key="1">
    <source>
        <dbReference type="ARBA" id="ARBA00022468"/>
    </source>
</evidence>
<dbReference type="GO" id="GO:0006913">
    <property type="term" value="P:nucleocytoplasmic transport"/>
    <property type="evidence" value="ECO:0007669"/>
    <property type="project" value="TreeGrafter"/>
</dbReference>
<dbReference type="EMBL" id="CP020370">
    <property type="protein sequence ID" value="AUB79786.1"/>
    <property type="molecule type" value="Genomic_DNA"/>
</dbReference>
<keyword evidence="1" id="KW-0343">GTPase activation</keyword>
<dbReference type="InterPro" id="IPR001611">
    <property type="entry name" value="Leu-rich_rpt"/>
</dbReference>
<dbReference type="PRINTS" id="PR00449">
    <property type="entry name" value="RASTRNSFRMNG"/>
</dbReference>
<feature type="domain" description="COR" evidence="5">
    <location>
        <begin position="523"/>
        <end position="664"/>
    </location>
</feature>
<dbReference type="InterPro" id="IPR057263">
    <property type="entry name" value="COR-B"/>
</dbReference>
<dbReference type="PANTHER" id="PTHR24113:SF12">
    <property type="entry name" value="RAN GTPASE-ACTIVATING PROTEIN 1"/>
    <property type="match status" value="1"/>
</dbReference>
<accession>A0A2K8U2H3</accession>
<evidence type="ECO:0000259" key="4">
    <source>
        <dbReference type="Pfam" id="PF13676"/>
    </source>
</evidence>
<dbReference type="OrthoDB" id="6309115at2"/>
<dbReference type="GO" id="GO:0005096">
    <property type="term" value="F:GTPase activator activity"/>
    <property type="evidence" value="ECO:0007669"/>
    <property type="project" value="UniProtKB-KW"/>
</dbReference>
<dbReference type="GO" id="GO:0031267">
    <property type="term" value="F:small GTPase binding"/>
    <property type="evidence" value="ECO:0007669"/>
    <property type="project" value="TreeGrafter"/>
</dbReference>
<dbReference type="InterPro" id="IPR027038">
    <property type="entry name" value="RanGap"/>
</dbReference>
<dbReference type="Pfam" id="PF13516">
    <property type="entry name" value="LRR_6"/>
    <property type="match status" value="4"/>
</dbReference>
<dbReference type="Pfam" id="PF16095">
    <property type="entry name" value="COR-A"/>
    <property type="match status" value="1"/>
</dbReference>
<dbReference type="GO" id="GO:0007165">
    <property type="term" value="P:signal transduction"/>
    <property type="evidence" value="ECO:0007669"/>
    <property type="project" value="InterPro"/>
</dbReference>
<reference evidence="7 8" key="1">
    <citation type="submission" date="2017-03" db="EMBL/GenBank/DDBJ databases">
        <title>Complete genome sequence of Candidatus 'Thiodictyon syntrophicum' sp. nov. strain Cad16T, a photolithoautotroph purple sulfur bacterium isolated from an alpine meromictic lake.</title>
        <authorList>
            <person name="Luedin S.M."/>
            <person name="Pothier J.F."/>
            <person name="Danza F."/>
            <person name="Storelli N."/>
            <person name="Wittwer M."/>
            <person name="Tonolla M."/>
        </authorList>
    </citation>
    <scope>NUCLEOTIDE SEQUENCE [LARGE SCALE GENOMIC DNA]</scope>
    <source>
        <strain evidence="7 8">Cad16T</strain>
    </source>
</reference>
<dbReference type="InterPro" id="IPR036388">
    <property type="entry name" value="WH-like_DNA-bd_sf"/>
</dbReference>
<dbReference type="SUPFAM" id="SSF52540">
    <property type="entry name" value="P-loop containing nucleoside triphosphate hydrolases"/>
    <property type="match status" value="1"/>
</dbReference>
<dbReference type="Gene3D" id="3.40.50.300">
    <property type="entry name" value="P-loop containing nucleotide triphosphate hydrolases"/>
    <property type="match status" value="1"/>
</dbReference>
<dbReference type="Pfam" id="PF25497">
    <property type="entry name" value="COR-B"/>
    <property type="match status" value="1"/>
</dbReference>
<evidence type="ECO:0000259" key="6">
    <source>
        <dbReference type="Pfam" id="PF25497"/>
    </source>
</evidence>
<keyword evidence="8" id="KW-1185">Reference proteome</keyword>
<dbReference type="InterPro" id="IPR032171">
    <property type="entry name" value="COR-A"/>
</dbReference>
<dbReference type="InterPro" id="IPR032675">
    <property type="entry name" value="LRR_dom_sf"/>
</dbReference>
<dbReference type="PANTHER" id="PTHR24113">
    <property type="entry name" value="RAN GTPASE-ACTIVATING PROTEIN 1"/>
    <property type="match status" value="1"/>
</dbReference>
<dbReference type="InterPro" id="IPR000157">
    <property type="entry name" value="TIR_dom"/>
</dbReference>